<accession>A6TQA8</accession>
<keyword evidence="2" id="KW-1185">Reference proteome</keyword>
<name>A6TQA8_ALKMQ</name>
<dbReference type="KEGG" id="amt:Amet_2218"/>
<dbReference type="Proteomes" id="UP000001572">
    <property type="component" value="Chromosome"/>
</dbReference>
<proteinExistence type="predicted"/>
<evidence type="ECO:0000313" key="1">
    <source>
        <dbReference type="EMBL" id="ABR48376.1"/>
    </source>
</evidence>
<dbReference type="AlphaFoldDB" id="A6TQA8"/>
<dbReference type="STRING" id="293826.Amet_2218"/>
<gene>
    <name evidence="1" type="ordered locus">Amet_2218</name>
</gene>
<sequence length="52" mass="6241">MNIEKNYFTHKKVDPGELKAIEDKKIIHDFERQSFELDPENLEGSHTRNEIR</sequence>
<reference evidence="2" key="1">
    <citation type="journal article" date="2016" name="Genome Announc.">
        <title>Complete genome sequence of Alkaliphilus metalliredigens strain QYMF, an alkaliphilic and metal-reducing bacterium isolated from borax-contaminated leachate ponds.</title>
        <authorList>
            <person name="Hwang C."/>
            <person name="Copeland A."/>
            <person name="Lucas S."/>
            <person name="Lapidus A."/>
            <person name="Barry K."/>
            <person name="Detter J.C."/>
            <person name="Glavina Del Rio T."/>
            <person name="Hammon N."/>
            <person name="Israni S."/>
            <person name="Dalin E."/>
            <person name="Tice H."/>
            <person name="Pitluck S."/>
            <person name="Chertkov O."/>
            <person name="Brettin T."/>
            <person name="Bruce D."/>
            <person name="Han C."/>
            <person name="Schmutz J."/>
            <person name="Larimer F."/>
            <person name="Land M.L."/>
            <person name="Hauser L."/>
            <person name="Kyrpides N."/>
            <person name="Mikhailova N."/>
            <person name="Ye Q."/>
            <person name="Zhou J."/>
            <person name="Richardson P."/>
            <person name="Fields M.W."/>
        </authorList>
    </citation>
    <scope>NUCLEOTIDE SEQUENCE [LARGE SCALE GENOMIC DNA]</scope>
    <source>
        <strain evidence="2">QYMF</strain>
    </source>
</reference>
<dbReference type="OrthoDB" id="1957037at2"/>
<dbReference type="HOGENOM" id="CLU_3076046_0_0_9"/>
<dbReference type="RefSeq" id="WP_012063352.1">
    <property type="nucleotide sequence ID" value="NC_009633.1"/>
</dbReference>
<protein>
    <submittedName>
        <fullName evidence="1">Uncharacterized protein</fullName>
    </submittedName>
</protein>
<organism evidence="1 2">
    <name type="scientific">Alkaliphilus metalliredigens (strain QYMF)</name>
    <dbReference type="NCBI Taxonomy" id="293826"/>
    <lineage>
        <taxon>Bacteria</taxon>
        <taxon>Bacillati</taxon>
        <taxon>Bacillota</taxon>
        <taxon>Clostridia</taxon>
        <taxon>Peptostreptococcales</taxon>
        <taxon>Natronincolaceae</taxon>
        <taxon>Alkaliphilus</taxon>
    </lineage>
</organism>
<evidence type="ECO:0000313" key="2">
    <source>
        <dbReference type="Proteomes" id="UP000001572"/>
    </source>
</evidence>
<dbReference type="EMBL" id="CP000724">
    <property type="protein sequence ID" value="ABR48376.1"/>
    <property type="molecule type" value="Genomic_DNA"/>
</dbReference>